<feature type="transmembrane region" description="Helical" evidence="7">
    <location>
        <begin position="378"/>
        <end position="398"/>
    </location>
</feature>
<keyword evidence="3" id="KW-0813">Transport</keyword>
<dbReference type="FunFam" id="1.20.1250.20:FF:000134">
    <property type="entry name" value="MFS sugar transporter protein"/>
    <property type="match status" value="1"/>
</dbReference>
<dbReference type="InterPro" id="IPR005829">
    <property type="entry name" value="Sugar_transporter_CS"/>
</dbReference>
<keyword evidence="6 7" id="KW-0472">Membrane</keyword>
<evidence type="ECO:0000256" key="1">
    <source>
        <dbReference type="ARBA" id="ARBA00004141"/>
    </source>
</evidence>
<dbReference type="Pfam" id="PF00083">
    <property type="entry name" value="Sugar_tr"/>
    <property type="match status" value="1"/>
</dbReference>
<comment type="subcellular location">
    <subcellularLocation>
        <location evidence="1">Membrane</location>
        <topology evidence="1">Multi-pass membrane protein</topology>
    </subcellularLocation>
</comment>
<evidence type="ECO:0000313" key="9">
    <source>
        <dbReference type="EMBL" id="KAJ5579428.1"/>
    </source>
</evidence>
<feature type="transmembrane region" description="Helical" evidence="7">
    <location>
        <begin position="278"/>
        <end position="299"/>
    </location>
</feature>
<dbReference type="SUPFAM" id="SSF103473">
    <property type="entry name" value="MFS general substrate transporter"/>
    <property type="match status" value="1"/>
</dbReference>
<dbReference type="GO" id="GO:0016020">
    <property type="term" value="C:membrane"/>
    <property type="evidence" value="ECO:0007669"/>
    <property type="project" value="UniProtKB-SubCell"/>
</dbReference>
<feature type="transmembrane region" description="Helical" evidence="7">
    <location>
        <begin position="319"/>
        <end position="336"/>
    </location>
</feature>
<sequence>MKDQDIVGEALASVLPQNDRAWPFVPHLLKLNLVLLIPLLSSAVAGYDGSLMNGLQSIDEWKTYFGNPSGSILGVMNAAQSIGSVISLPFVGVLSDRVGRRLTLLSGAVVIVVASIIQAASVQYGMFVFSRVLVGIGSMLVTQPSPMLITELAYPTHRGKYTSAFWTMYYLGAILASWTSYGTQKHLSQSDWSWRVPSIIQAGLPIVQIIFWYFVPESPWKEEAEELLARYHTSGDASHPLIQFEMAEIARTIEMESRASETKWSTLVKTPGNRKRTFIAVCVGVFAQWNGVAVVSYYLTLVLDTVGIKDSDTQTLINGLLQVFNFIVAGSAALLVDRLGRRLLFLWSAVGMLISFIIWTACSAVFDATNAAALGQTVIAFVFIFYFHYDIAYTPLLLGYPTEIFPYSIRSKGLTAELLSVYGSLIVLAFVNPVALDNIETKGYSLEEIADVFDGQSAKTMNPALIKAGLEDIGKKEEHVEHAEHVA</sequence>
<proteinExistence type="inferred from homology"/>
<dbReference type="InterPro" id="IPR005828">
    <property type="entry name" value="MFS_sugar_transport-like"/>
</dbReference>
<keyword evidence="4 7" id="KW-0812">Transmembrane</keyword>
<reference evidence="9 10" key="1">
    <citation type="journal article" date="2023" name="IMA Fungus">
        <title>Comparative genomic study of the Penicillium genus elucidates a diverse pangenome and 15 lateral gene transfer events.</title>
        <authorList>
            <person name="Petersen C."/>
            <person name="Sorensen T."/>
            <person name="Nielsen M.R."/>
            <person name="Sondergaard T.E."/>
            <person name="Sorensen J.L."/>
            <person name="Fitzpatrick D.A."/>
            <person name="Frisvad J.C."/>
            <person name="Nielsen K.L."/>
        </authorList>
    </citation>
    <scope>NUCLEOTIDE SEQUENCE [LARGE SCALE GENOMIC DNA]</scope>
    <source>
        <strain evidence="9 10">IBT 29057</strain>
    </source>
</reference>
<dbReference type="PROSITE" id="PS50850">
    <property type="entry name" value="MFS"/>
    <property type="match status" value="1"/>
</dbReference>
<organism evidence="9 10">
    <name type="scientific">Penicillium hetheringtonii</name>
    <dbReference type="NCBI Taxonomy" id="911720"/>
    <lineage>
        <taxon>Eukaryota</taxon>
        <taxon>Fungi</taxon>
        <taxon>Dikarya</taxon>
        <taxon>Ascomycota</taxon>
        <taxon>Pezizomycotina</taxon>
        <taxon>Eurotiomycetes</taxon>
        <taxon>Eurotiomycetidae</taxon>
        <taxon>Eurotiales</taxon>
        <taxon>Aspergillaceae</taxon>
        <taxon>Penicillium</taxon>
    </lineage>
</organism>
<evidence type="ECO:0000256" key="5">
    <source>
        <dbReference type="ARBA" id="ARBA00022989"/>
    </source>
</evidence>
<dbReference type="InterPro" id="IPR020846">
    <property type="entry name" value="MFS_dom"/>
</dbReference>
<feature type="transmembrane region" description="Helical" evidence="7">
    <location>
        <begin position="343"/>
        <end position="366"/>
    </location>
</feature>
<gene>
    <name evidence="9" type="ORF">N7450_008295</name>
</gene>
<dbReference type="InterPro" id="IPR003663">
    <property type="entry name" value="Sugar/inositol_transpt"/>
</dbReference>
<feature type="transmembrane region" description="Helical" evidence="7">
    <location>
        <begin position="198"/>
        <end position="215"/>
    </location>
</feature>
<dbReference type="GO" id="GO:0005351">
    <property type="term" value="F:carbohydrate:proton symporter activity"/>
    <property type="evidence" value="ECO:0007669"/>
    <property type="project" value="TreeGrafter"/>
</dbReference>
<protein>
    <recommendedName>
        <fullName evidence="8">Major facilitator superfamily (MFS) profile domain-containing protein</fullName>
    </recommendedName>
</protein>
<feature type="transmembrane region" description="Helical" evidence="7">
    <location>
        <begin position="128"/>
        <end position="149"/>
    </location>
</feature>
<dbReference type="AlphaFoldDB" id="A0AAD6GQQ7"/>
<evidence type="ECO:0000256" key="2">
    <source>
        <dbReference type="ARBA" id="ARBA00010992"/>
    </source>
</evidence>
<dbReference type="Proteomes" id="UP001216150">
    <property type="component" value="Unassembled WGS sequence"/>
</dbReference>
<name>A0AAD6GQQ7_9EURO</name>
<feature type="transmembrane region" description="Helical" evidence="7">
    <location>
        <begin position="102"/>
        <end position="122"/>
    </location>
</feature>
<evidence type="ECO:0000256" key="6">
    <source>
        <dbReference type="ARBA" id="ARBA00023136"/>
    </source>
</evidence>
<comment type="similarity">
    <text evidence="2">Belongs to the major facilitator superfamily. Sugar transporter (TC 2.A.1.1) family.</text>
</comment>
<comment type="caution">
    <text evidence="9">The sequence shown here is derived from an EMBL/GenBank/DDBJ whole genome shotgun (WGS) entry which is preliminary data.</text>
</comment>
<feature type="domain" description="Major facilitator superfamily (MFS) profile" evidence="8">
    <location>
        <begin position="34"/>
        <end position="487"/>
    </location>
</feature>
<evidence type="ECO:0000259" key="8">
    <source>
        <dbReference type="PROSITE" id="PS50850"/>
    </source>
</evidence>
<dbReference type="PRINTS" id="PR00171">
    <property type="entry name" value="SUGRTRNSPORT"/>
</dbReference>
<dbReference type="EMBL" id="JAQJAC010000007">
    <property type="protein sequence ID" value="KAJ5579428.1"/>
    <property type="molecule type" value="Genomic_DNA"/>
</dbReference>
<dbReference type="PROSITE" id="PS00216">
    <property type="entry name" value="SUGAR_TRANSPORT_1"/>
    <property type="match status" value="2"/>
</dbReference>
<evidence type="ECO:0000256" key="7">
    <source>
        <dbReference type="SAM" id="Phobius"/>
    </source>
</evidence>
<dbReference type="InterPro" id="IPR036259">
    <property type="entry name" value="MFS_trans_sf"/>
</dbReference>
<feature type="transmembrane region" description="Helical" evidence="7">
    <location>
        <begin position="28"/>
        <end position="47"/>
    </location>
</feature>
<dbReference type="Gene3D" id="1.20.1250.20">
    <property type="entry name" value="MFS general substrate transporter like domains"/>
    <property type="match status" value="1"/>
</dbReference>
<feature type="transmembrane region" description="Helical" evidence="7">
    <location>
        <begin position="161"/>
        <end position="178"/>
    </location>
</feature>
<accession>A0AAD6GQQ7</accession>
<keyword evidence="10" id="KW-1185">Reference proteome</keyword>
<feature type="transmembrane region" description="Helical" evidence="7">
    <location>
        <begin position="72"/>
        <end position="95"/>
    </location>
</feature>
<dbReference type="InterPro" id="IPR050360">
    <property type="entry name" value="MFS_Sugar_Transporters"/>
</dbReference>
<evidence type="ECO:0000256" key="3">
    <source>
        <dbReference type="ARBA" id="ARBA00022448"/>
    </source>
</evidence>
<evidence type="ECO:0000256" key="4">
    <source>
        <dbReference type="ARBA" id="ARBA00022692"/>
    </source>
</evidence>
<evidence type="ECO:0000313" key="10">
    <source>
        <dbReference type="Proteomes" id="UP001216150"/>
    </source>
</evidence>
<keyword evidence="5 7" id="KW-1133">Transmembrane helix</keyword>
<dbReference type="PANTHER" id="PTHR48022">
    <property type="entry name" value="PLASTIDIC GLUCOSE TRANSPORTER 4"/>
    <property type="match status" value="1"/>
</dbReference>
<dbReference type="PANTHER" id="PTHR48022:SF3">
    <property type="entry name" value="HEXOSE TRANSPORTER PROTEIN (AFU_ORTHOLOGUE AFUA_8G04480)-RELATED"/>
    <property type="match status" value="1"/>
</dbReference>
<feature type="transmembrane region" description="Helical" evidence="7">
    <location>
        <begin position="419"/>
        <end position="436"/>
    </location>
</feature>